<dbReference type="Proteomes" id="UP000430692">
    <property type="component" value="Unassembled WGS sequence"/>
</dbReference>
<comment type="caution">
    <text evidence="2">The sequence shown here is derived from an EMBL/GenBank/DDBJ whole genome shotgun (WGS) entry which is preliminary data.</text>
</comment>
<evidence type="ECO:0000256" key="1">
    <source>
        <dbReference type="SAM" id="MobiDB-lite"/>
    </source>
</evidence>
<organism evidence="2 3">
    <name type="scientific">Shimazuella alba</name>
    <dbReference type="NCBI Taxonomy" id="2690964"/>
    <lineage>
        <taxon>Bacteria</taxon>
        <taxon>Bacillati</taxon>
        <taxon>Bacillota</taxon>
        <taxon>Bacilli</taxon>
        <taxon>Bacillales</taxon>
        <taxon>Thermoactinomycetaceae</taxon>
        <taxon>Shimazuella</taxon>
    </lineage>
</organism>
<gene>
    <name evidence="2" type="ORF">GSM42_12775</name>
</gene>
<reference evidence="2 3" key="1">
    <citation type="submission" date="2019-12" db="EMBL/GenBank/DDBJ databases">
        <title>Whole-genome analyses of novel actinobacteria.</title>
        <authorList>
            <person name="Sahin N."/>
            <person name="Saygin H."/>
        </authorList>
    </citation>
    <scope>NUCLEOTIDE SEQUENCE [LARGE SCALE GENOMIC DNA]</scope>
    <source>
        <strain evidence="2 3">KC615</strain>
    </source>
</reference>
<dbReference type="AlphaFoldDB" id="A0A6I4VXB1"/>
<dbReference type="RefSeq" id="WP_160801925.1">
    <property type="nucleotide sequence ID" value="NZ_WUUL01000008.1"/>
</dbReference>
<protein>
    <submittedName>
        <fullName evidence="2">Uncharacterized protein</fullName>
    </submittedName>
</protein>
<feature type="region of interest" description="Disordered" evidence="1">
    <location>
        <begin position="1"/>
        <end position="23"/>
    </location>
</feature>
<evidence type="ECO:0000313" key="3">
    <source>
        <dbReference type="Proteomes" id="UP000430692"/>
    </source>
</evidence>
<sequence>MSLIDKQAAAARNRSRHSGFTRAMTASEGASVLGIANRRQQEINQMAAYRRMHPDYQPGRPAKKTEQVRTRRSLPEVTRPQVKARPQAASKLRVGNAFSLEQQELLMSLFS</sequence>
<feature type="region of interest" description="Disordered" evidence="1">
    <location>
        <begin position="53"/>
        <end position="90"/>
    </location>
</feature>
<dbReference type="EMBL" id="WUUL01000008">
    <property type="protein sequence ID" value="MXQ54570.1"/>
    <property type="molecule type" value="Genomic_DNA"/>
</dbReference>
<evidence type="ECO:0000313" key="2">
    <source>
        <dbReference type="EMBL" id="MXQ54570.1"/>
    </source>
</evidence>
<proteinExistence type="predicted"/>
<name>A0A6I4VXB1_9BACL</name>
<keyword evidence="3" id="KW-1185">Reference proteome</keyword>
<accession>A0A6I4VXB1</accession>